<evidence type="ECO:0000313" key="1">
    <source>
        <dbReference type="EMBL" id="TWO71538.1"/>
    </source>
</evidence>
<dbReference type="AlphaFoldDB" id="A0A562ZT75"/>
<dbReference type="CDD" id="cd08026">
    <property type="entry name" value="DUF326"/>
    <property type="match status" value="1"/>
</dbReference>
<dbReference type="PANTHER" id="PTHR37310">
    <property type="entry name" value="CYTOPLASMIC PROTEIN-RELATED"/>
    <property type="match status" value="1"/>
</dbReference>
<reference evidence="1 2" key="1">
    <citation type="submission" date="2019-07" db="EMBL/GenBank/DDBJ databases">
        <title>Caenimonas sedimenti sp. nov., isolated from activated sludge.</title>
        <authorList>
            <person name="Xu J."/>
        </authorList>
    </citation>
    <scope>NUCLEOTIDE SEQUENCE [LARGE SCALE GENOMIC DNA]</scope>
    <source>
        <strain evidence="1 2">HX-9-20</strain>
    </source>
</reference>
<dbReference type="Proteomes" id="UP000318199">
    <property type="component" value="Unassembled WGS sequence"/>
</dbReference>
<keyword evidence="2" id="KW-1185">Reference proteome</keyword>
<dbReference type="EMBL" id="VOBQ01000008">
    <property type="protein sequence ID" value="TWO71538.1"/>
    <property type="molecule type" value="Genomic_DNA"/>
</dbReference>
<accession>A0A562ZT75</accession>
<gene>
    <name evidence="1" type="ORF">FN976_09640</name>
</gene>
<protein>
    <submittedName>
        <fullName evidence="1">Four-helix bundle copper-binding protein</fullName>
    </submittedName>
</protein>
<dbReference type="OrthoDB" id="5396211at2"/>
<sequence length="111" mass="11745">MPHQKHLSCIEACHACAVACNHCAASCLQEPDVKMMARCIALDMDCAAICQLAAAAMARGSEHAKAICSLCADICQSCGDECAKHGMEHCQQCAKACHQCGQECRKMAAMA</sequence>
<organism evidence="1 2">
    <name type="scientific">Caenimonas sedimenti</name>
    <dbReference type="NCBI Taxonomy" id="2596921"/>
    <lineage>
        <taxon>Bacteria</taxon>
        <taxon>Pseudomonadati</taxon>
        <taxon>Pseudomonadota</taxon>
        <taxon>Betaproteobacteria</taxon>
        <taxon>Burkholderiales</taxon>
        <taxon>Comamonadaceae</taxon>
        <taxon>Caenimonas</taxon>
    </lineage>
</organism>
<dbReference type="Gene3D" id="1.20.1270.360">
    <property type="match status" value="1"/>
</dbReference>
<dbReference type="InterPro" id="IPR005560">
    <property type="entry name" value="Csp_YhjQ"/>
</dbReference>
<evidence type="ECO:0000313" key="2">
    <source>
        <dbReference type="Proteomes" id="UP000318199"/>
    </source>
</evidence>
<comment type="caution">
    <text evidence="1">The sequence shown here is derived from an EMBL/GenBank/DDBJ whole genome shotgun (WGS) entry which is preliminary data.</text>
</comment>
<proteinExistence type="predicted"/>
<dbReference type="InterPro" id="IPR044543">
    <property type="entry name" value="YHJQ-like"/>
</dbReference>
<dbReference type="PANTHER" id="PTHR37310:SF1">
    <property type="entry name" value="CYTOPLASMIC PROTEIN"/>
    <property type="match status" value="1"/>
</dbReference>
<name>A0A562ZT75_9BURK</name>
<dbReference type="Pfam" id="PF03860">
    <property type="entry name" value="Csp"/>
    <property type="match status" value="1"/>
</dbReference>